<feature type="transmembrane region" description="Helical" evidence="6">
    <location>
        <begin position="88"/>
        <end position="110"/>
    </location>
</feature>
<gene>
    <name evidence="7" type="ordered locus">CJA_2550</name>
</gene>
<dbReference type="GO" id="GO:0016020">
    <property type="term" value="C:membrane"/>
    <property type="evidence" value="ECO:0007669"/>
    <property type="project" value="UniProtKB-SubCell"/>
</dbReference>
<dbReference type="KEGG" id="cja:CJA_2550"/>
<reference evidence="7 8" key="1">
    <citation type="journal article" date="2008" name="J. Bacteriol.">
        <title>Insights into plant cell wall degradation from the genome sequence of the soil bacterium Cellvibrio japonicus.</title>
        <authorList>
            <person name="Deboy R.T."/>
            <person name="Mongodin E.F."/>
            <person name="Fouts D.E."/>
            <person name="Tailford L.E."/>
            <person name="Khouri H."/>
            <person name="Emerson J.B."/>
            <person name="Mohamoud Y."/>
            <person name="Watkins K."/>
            <person name="Henrissat B."/>
            <person name="Gilbert H.J."/>
            <person name="Nelson K.E."/>
        </authorList>
    </citation>
    <scope>NUCLEOTIDE SEQUENCE [LARGE SCALE GENOMIC DNA]</scope>
    <source>
        <strain evidence="7 8">Ueda107</strain>
    </source>
</reference>
<feature type="transmembrane region" description="Helical" evidence="6">
    <location>
        <begin position="164"/>
        <end position="184"/>
    </location>
</feature>
<dbReference type="HOGENOM" id="CLU_045644_1_2_6"/>
<dbReference type="RefSeq" id="WP_012488146.1">
    <property type="nucleotide sequence ID" value="NC_010995.1"/>
</dbReference>
<proteinExistence type="inferred from homology"/>
<dbReference type="EMBL" id="CP000934">
    <property type="protein sequence ID" value="ACE85103.1"/>
    <property type="molecule type" value="Genomic_DNA"/>
</dbReference>
<dbReference type="Pfam" id="PF03741">
    <property type="entry name" value="TerC"/>
    <property type="match status" value="1"/>
</dbReference>
<dbReference type="PANTHER" id="PTHR30238:SF0">
    <property type="entry name" value="THYLAKOID MEMBRANE PROTEIN TERC, CHLOROPLASTIC"/>
    <property type="match status" value="1"/>
</dbReference>
<feature type="transmembrane region" description="Helical" evidence="6">
    <location>
        <begin position="130"/>
        <end position="152"/>
    </location>
</feature>
<sequence length="365" mass="41072">MLNDILSPLSIQSLLQAIFSSISPLNTPAITGQAAHHANLATEAGLYVQTIGTWWMWLIFFTLVLVVLAIDLVFVGGGKQHRVSLKEAATWSMIWVSLASLFGAGLWWYLDLEYTREFANTKTLEYFTGYLIEKSLAVDNVFVWLMLFNFFAIPFELQKRVLTYGVLGAIILRTIMIFAGVWLIAHFHWLLYLFGAFLLITGIKMWWIADKAPDLEHNPLIRWVRNHFSISATLQGERFFVVENGVKMMTPLFLALIMVEISDIIFAVDSIPAIFAITSDPFIVLTSNLFAILGLRAMYFLLADMAGRFAYIKYGLSLVLVFIGIKMLLIDLYKIPVGWSLLVVAVLIGGSVLISLAKTRPGNPY</sequence>
<feature type="transmembrane region" description="Helical" evidence="6">
    <location>
        <begin position="314"/>
        <end position="333"/>
    </location>
</feature>
<evidence type="ECO:0000256" key="3">
    <source>
        <dbReference type="ARBA" id="ARBA00022692"/>
    </source>
</evidence>
<organism evidence="7 8">
    <name type="scientific">Cellvibrio japonicus (strain Ueda107)</name>
    <name type="common">Pseudomonas fluorescens subsp. cellulosa</name>
    <dbReference type="NCBI Taxonomy" id="498211"/>
    <lineage>
        <taxon>Bacteria</taxon>
        <taxon>Pseudomonadati</taxon>
        <taxon>Pseudomonadota</taxon>
        <taxon>Gammaproteobacteria</taxon>
        <taxon>Cellvibrionales</taxon>
        <taxon>Cellvibrionaceae</taxon>
        <taxon>Cellvibrio</taxon>
    </lineage>
</organism>
<accession>B3PL36</accession>
<dbReference type="AlphaFoldDB" id="B3PL36"/>
<dbReference type="InterPro" id="IPR005496">
    <property type="entry name" value="Integral_membrane_TerC"/>
</dbReference>
<keyword evidence="5 6" id="KW-0472">Membrane</keyword>
<dbReference type="NCBIfam" id="TIGR03718">
    <property type="entry name" value="R_switched_Alx"/>
    <property type="match status" value="1"/>
</dbReference>
<feature type="transmembrane region" description="Helical" evidence="6">
    <location>
        <begin position="339"/>
        <end position="357"/>
    </location>
</feature>
<evidence type="ECO:0000256" key="6">
    <source>
        <dbReference type="SAM" id="Phobius"/>
    </source>
</evidence>
<protein>
    <submittedName>
        <fullName evidence="7">Alx protein</fullName>
    </submittedName>
</protein>
<dbReference type="InterPro" id="IPR022369">
    <property type="entry name" value="Integral_membrane_TerC_rswitch"/>
</dbReference>
<keyword evidence="3 6" id="KW-0812">Transmembrane</keyword>
<dbReference type="eggNOG" id="COG0861">
    <property type="taxonomic scope" value="Bacteria"/>
</dbReference>
<dbReference type="Proteomes" id="UP000001036">
    <property type="component" value="Chromosome"/>
</dbReference>
<feature type="transmembrane region" description="Helical" evidence="6">
    <location>
        <begin position="282"/>
        <end position="302"/>
    </location>
</feature>
<name>B3PL36_CELJU</name>
<comment type="similarity">
    <text evidence="2">Belongs to the TerC family.</text>
</comment>
<feature type="transmembrane region" description="Helical" evidence="6">
    <location>
        <begin position="54"/>
        <end position="76"/>
    </location>
</feature>
<evidence type="ECO:0000256" key="5">
    <source>
        <dbReference type="ARBA" id="ARBA00023136"/>
    </source>
</evidence>
<keyword evidence="4 6" id="KW-1133">Transmembrane helix</keyword>
<evidence type="ECO:0000313" key="7">
    <source>
        <dbReference type="EMBL" id="ACE85103.1"/>
    </source>
</evidence>
<evidence type="ECO:0000313" key="8">
    <source>
        <dbReference type="Proteomes" id="UP000001036"/>
    </source>
</evidence>
<feature type="transmembrane region" description="Helical" evidence="6">
    <location>
        <begin position="190"/>
        <end position="209"/>
    </location>
</feature>
<evidence type="ECO:0000256" key="4">
    <source>
        <dbReference type="ARBA" id="ARBA00022989"/>
    </source>
</evidence>
<dbReference type="PANTHER" id="PTHR30238">
    <property type="entry name" value="MEMBRANE BOUND PREDICTED REDOX MODULATOR"/>
    <property type="match status" value="1"/>
</dbReference>
<comment type="subcellular location">
    <subcellularLocation>
        <location evidence="1">Membrane</location>
        <topology evidence="1">Multi-pass membrane protein</topology>
    </subcellularLocation>
</comment>
<evidence type="ECO:0000256" key="1">
    <source>
        <dbReference type="ARBA" id="ARBA00004141"/>
    </source>
</evidence>
<evidence type="ECO:0000256" key="2">
    <source>
        <dbReference type="ARBA" id="ARBA00007511"/>
    </source>
</evidence>
<keyword evidence="8" id="KW-1185">Reference proteome</keyword>
<feature type="transmembrane region" description="Helical" evidence="6">
    <location>
        <begin position="252"/>
        <end position="276"/>
    </location>
</feature>